<evidence type="ECO:0008006" key="3">
    <source>
        <dbReference type="Google" id="ProtNLM"/>
    </source>
</evidence>
<dbReference type="OrthoDB" id="2082643at2"/>
<dbReference type="RefSeq" id="WP_141658976.1">
    <property type="nucleotide sequence ID" value="NZ_CYHE01000011.1"/>
</dbReference>
<dbReference type="EMBL" id="CYHE01000011">
    <property type="protein sequence ID" value="CUA98935.1"/>
    <property type="molecule type" value="Genomic_DNA"/>
</dbReference>
<proteinExistence type="predicted"/>
<accession>A0A0K6I731</accession>
<sequence length="209" mass="22197">MHVAVIDIGKPGKNLGWAIVGSNPASGTDLDEAIDEISERISQGPVAVGFEAPLYVPMRSAAADLTKARSGECIGGVNRPYSASAGSTVLVIATVVVPYVLRALRSASPTCVATIDYRKFFSAPSGILFFEAFVTNQKKSHDARHVEDAEIAATHLLRMSEGRTPLESAICEPECLNLLGAMMLRTGWTSDLSVLDAECLVVRPPVDPS</sequence>
<dbReference type="AlphaFoldDB" id="A0A0K6I731"/>
<evidence type="ECO:0000313" key="2">
    <source>
        <dbReference type="Proteomes" id="UP000183900"/>
    </source>
</evidence>
<name>A0A0K6I731_9HYPH</name>
<keyword evidence="2" id="KW-1185">Reference proteome</keyword>
<organism evidence="1 2">
    <name type="scientific">Pannonibacter indicus</name>
    <dbReference type="NCBI Taxonomy" id="466044"/>
    <lineage>
        <taxon>Bacteria</taxon>
        <taxon>Pseudomonadati</taxon>
        <taxon>Pseudomonadota</taxon>
        <taxon>Alphaproteobacteria</taxon>
        <taxon>Hyphomicrobiales</taxon>
        <taxon>Stappiaceae</taxon>
        <taxon>Pannonibacter</taxon>
    </lineage>
</organism>
<reference evidence="2" key="1">
    <citation type="submission" date="2015-08" db="EMBL/GenBank/DDBJ databases">
        <authorList>
            <person name="Varghese N."/>
        </authorList>
    </citation>
    <scope>NUCLEOTIDE SEQUENCE [LARGE SCALE GENOMIC DNA]</scope>
    <source>
        <strain evidence="2">DSM 23407</strain>
    </source>
</reference>
<dbReference type="Proteomes" id="UP000183900">
    <property type="component" value="Unassembled WGS sequence"/>
</dbReference>
<protein>
    <recommendedName>
        <fullName evidence="3">DUF429 domain-containing protein</fullName>
    </recommendedName>
</protein>
<evidence type="ECO:0000313" key="1">
    <source>
        <dbReference type="EMBL" id="CUA98935.1"/>
    </source>
</evidence>
<gene>
    <name evidence="1" type="ORF">Ga0061067_11182</name>
</gene>